<dbReference type="InterPro" id="IPR002837">
    <property type="entry name" value="DUF123"/>
</dbReference>
<sequence length="187" mass="21090">MVEFTPATGEARSVNLRGASIGFSGSDTVSNFPSTRGTYVLLLDLDADRVLQMGRLGKFYFPRGGYFYVGSARGRGGLHARLMHHLRSPIAPHWHIDWFRQAARVIGIWWGETPDRAECDWVRILLNFKDVQVLHPGAGASDCIRGCPAHLLFSGKMEGQPSWRRLFEEFCAQLPDLDLYCWGDYCP</sequence>
<dbReference type="Pfam" id="PF01986">
    <property type="entry name" value="DUF123"/>
    <property type="match status" value="1"/>
</dbReference>
<dbReference type="PANTHER" id="PTHR37460">
    <property type="entry name" value="ENDONUCLEASE III"/>
    <property type="match status" value="1"/>
</dbReference>
<evidence type="ECO:0000313" key="1">
    <source>
        <dbReference type="EMBL" id="HCE16383.1"/>
    </source>
</evidence>
<name>A0A3D1JD12_9CHLR</name>
<protein>
    <submittedName>
        <fullName evidence="1">DUF123 domain-containing protein</fullName>
    </submittedName>
</protein>
<dbReference type="PANTHER" id="PTHR37460:SF1">
    <property type="entry name" value="ENDONUCLEASE III"/>
    <property type="match status" value="1"/>
</dbReference>
<dbReference type="Proteomes" id="UP000264141">
    <property type="component" value="Unassembled WGS sequence"/>
</dbReference>
<dbReference type="EMBL" id="DPBP01000003">
    <property type="protein sequence ID" value="HCE16383.1"/>
    <property type="molecule type" value="Genomic_DNA"/>
</dbReference>
<accession>A0A3D1JD12</accession>
<dbReference type="AlphaFoldDB" id="A0A3D1JD12"/>
<organism evidence="1 2">
    <name type="scientific">Anaerolinea thermolimosa</name>
    <dbReference type="NCBI Taxonomy" id="229919"/>
    <lineage>
        <taxon>Bacteria</taxon>
        <taxon>Bacillati</taxon>
        <taxon>Chloroflexota</taxon>
        <taxon>Anaerolineae</taxon>
        <taxon>Anaerolineales</taxon>
        <taxon>Anaerolineaceae</taxon>
        <taxon>Anaerolinea</taxon>
    </lineage>
</organism>
<comment type="caution">
    <text evidence="1">The sequence shown here is derived from an EMBL/GenBank/DDBJ whole genome shotgun (WGS) entry which is preliminary data.</text>
</comment>
<gene>
    <name evidence="1" type="ORF">DEQ80_00850</name>
</gene>
<dbReference type="CDD" id="cd10441">
    <property type="entry name" value="GIY-YIG_COG1833"/>
    <property type="match status" value="1"/>
</dbReference>
<dbReference type="OrthoDB" id="9802365at2"/>
<proteinExistence type="predicted"/>
<evidence type="ECO:0000313" key="2">
    <source>
        <dbReference type="Proteomes" id="UP000264141"/>
    </source>
</evidence>
<reference evidence="1 2" key="1">
    <citation type="journal article" date="2018" name="Nat. Biotechnol.">
        <title>A standardized bacterial taxonomy based on genome phylogeny substantially revises the tree of life.</title>
        <authorList>
            <person name="Parks D.H."/>
            <person name="Chuvochina M."/>
            <person name="Waite D.W."/>
            <person name="Rinke C."/>
            <person name="Skarshewski A."/>
            <person name="Chaumeil P.A."/>
            <person name="Hugenholtz P."/>
        </authorList>
    </citation>
    <scope>NUCLEOTIDE SEQUENCE [LARGE SCALE GENOMIC DNA]</scope>
    <source>
        <strain evidence="1">UBA8781</strain>
    </source>
</reference>